<keyword evidence="5" id="KW-0547">Nucleotide-binding</keyword>
<dbReference type="PROSITE" id="PS51643">
    <property type="entry name" value="HD_CAS3"/>
    <property type="match status" value="1"/>
</dbReference>
<comment type="similarity">
    <text evidence="2">In the central section; belongs to the CRISPR-associated helicase Cas3 family.</text>
</comment>
<dbReference type="PROSITE" id="PS51192">
    <property type="entry name" value="HELICASE_ATP_BIND_1"/>
    <property type="match status" value="1"/>
</dbReference>
<feature type="domain" description="Helicase C-terminal" evidence="12">
    <location>
        <begin position="279"/>
        <end position="458"/>
    </location>
</feature>
<dbReference type="PROSITE" id="PS51194">
    <property type="entry name" value="HELICASE_CTER"/>
    <property type="match status" value="1"/>
</dbReference>
<keyword evidence="7" id="KW-0347">Helicase</keyword>
<dbReference type="InterPro" id="IPR054712">
    <property type="entry name" value="Cas3-like_dom"/>
</dbReference>
<dbReference type="EMBL" id="JBEPIJ010000002">
    <property type="protein sequence ID" value="MES0872864.1"/>
    <property type="molecule type" value="Genomic_DNA"/>
</dbReference>
<sequence>MNLPNAYDDFFRAAFGRAGDQNFRPFDYQRRLAEKPWPDLLEVPTGMGKTAAVALAWLWKRGWRSNGREAEIDAATPRRLIYCLPMRVLVEQTYRNVQDWLKNLGILGKPGDGKVSVHLLMGGSEDVAQATWAEYPEEDMILIGTQDMLLSRALMRGYGMSRYQWPVHFAWLHNDAFWIFDEVQLMGPGLPTSAQLEAFRKSLASAKQSRSLWISATLNRAWLTTVDHAADGLNTLTLTEQESQHPAVRARREAVKHLQQAEARFTGTTKADVRSYIESLARAVSKAHRPGTTTLVILNTVERAQALYESLNPKPAKRGKQSDLAIEPASRPQPLLIHSRFRGPDRRAIEARLQEEPPPEGRILIATQAIEAGVDLSSCVLFTELAPWSSLVQRFGRCNRYGEYNDSGGADIYWIDLADDKEAAQPYDTDALTAARRKIENLTSASPADLPPTDEAAPLHPVLRKKDFLDFFNTDPDLSGFDVDIAPYVRDADDADVLIFWRDFGDDPNNPLQPAPSRDELCRASLGRSAVPALLDRLEPGQVWRWDPLARRWQRHAKNDRLRPGLVLMIAAGAGGYRNDLGFAAGEKVCVEPLLSETVVEQEPEAYDGDPRSLLVKAVPLPQHLADAQSEAERLCIALGLAGAERDAVVTADRWHDLGKTHEAFDTMLRDAHRQGTNQDLGPGFWAKAGRKPDRKPPRAKYRVTVDGREIERKHFRHELASMLAWLHRQNHKSDDHTDLIAYLVAAHHGKVRMSLRALPDESEPPDNRLFARGVWAGDRLPAFTFADSERLPETTIALDLMQLGEGVQGPSWTTRTRRLLTTLGPFRLAYLEALVRVADWRASRKEQV</sequence>
<proteinExistence type="inferred from homology"/>
<accession>A0ABV2A6X5</accession>
<feature type="domain" description="HD Cas3-type" evidence="13">
    <location>
        <begin position="614"/>
        <end position="842"/>
    </location>
</feature>
<keyword evidence="8" id="KW-0067">ATP-binding</keyword>
<evidence type="ECO:0000256" key="4">
    <source>
        <dbReference type="ARBA" id="ARBA00022723"/>
    </source>
</evidence>
<protein>
    <submittedName>
        <fullName evidence="14">CRISPR-associated helicase Cas3</fullName>
    </submittedName>
</protein>
<name>A0ABV2A6X5_9GAMM</name>
<dbReference type="SMART" id="SM00490">
    <property type="entry name" value="HELICc"/>
    <property type="match status" value="1"/>
</dbReference>
<evidence type="ECO:0000313" key="15">
    <source>
        <dbReference type="Proteomes" id="UP001465331"/>
    </source>
</evidence>
<comment type="similarity">
    <text evidence="1">In the N-terminal section; belongs to the CRISPR-associated nuclease Cas3-HD family.</text>
</comment>
<dbReference type="InterPro" id="IPR050547">
    <property type="entry name" value="DEAD_box_RNA_helicases"/>
</dbReference>
<dbReference type="InterPro" id="IPR006474">
    <property type="entry name" value="Helicase_Cas3_CRISPR-ass_core"/>
</dbReference>
<evidence type="ECO:0000259" key="11">
    <source>
        <dbReference type="PROSITE" id="PS51192"/>
    </source>
</evidence>
<evidence type="ECO:0000313" key="14">
    <source>
        <dbReference type="EMBL" id="MES0872864.1"/>
    </source>
</evidence>
<dbReference type="Proteomes" id="UP001465331">
    <property type="component" value="Unassembled WGS sequence"/>
</dbReference>
<evidence type="ECO:0000256" key="10">
    <source>
        <dbReference type="SAM" id="MobiDB-lite"/>
    </source>
</evidence>
<dbReference type="PANTHER" id="PTHR47963:SF9">
    <property type="entry name" value="CRISPR-ASSOCIATED ENDONUCLEASE_HELICASE CAS3"/>
    <property type="match status" value="1"/>
</dbReference>
<dbReference type="Gene3D" id="1.10.3210.30">
    <property type="match status" value="1"/>
</dbReference>
<dbReference type="InterPro" id="IPR014001">
    <property type="entry name" value="Helicase_ATP-bd"/>
</dbReference>
<dbReference type="Gene3D" id="3.40.50.300">
    <property type="entry name" value="P-loop containing nucleotide triphosphate hydrolases"/>
    <property type="match status" value="2"/>
</dbReference>
<dbReference type="Pfam" id="PF00270">
    <property type="entry name" value="DEAD"/>
    <property type="match status" value="1"/>
</dbReference>
<dbReference type="PANTHER" id="PTHR47963">
    <property type="entry name" value="DEAD-BOX ATP-DEPENDENT RNA HELICASE 47, MITOCHONDRIAL"/>
    <property type="match status" value="1"/>
</dbReference>
<comment type="caution">
    <text evidence="14">The sequence shown here is derived from an EMBL/GenBank/DDBJ whole genome shotgun (WGS) entry which is preliminary data.</text>
</comment>
<evidence type="ECO:0000259" key="13">
    <source>
        <dbReference type="PROSITE" id="PS51643"/>
    </source>
</evidence>
<keyword evidence="15" id="KW-1185">Reference proteome</keyword>
<dbReference type="InterPro" id="IPR027417">
    <property type="entry name" value="P-loop_NTPase"/>
</dbReference>
<reference evidence="14 15" key="1">
    <citation type="submission" date="2024-06" db="EMBL/GenBank/DDBJ databases">
        <authorList>
            <person name="Li Z."/>
            <person name="Jiang Y."/>
        </authorList>
    </citation>
    <scope>NUCLEOTIDE SEQUENCE [LARGE SCALE GENOMIC DNA]</scope>
    <source>
        <strain evidence="14 15">HSW-8</strain>
    </source>
</reference>
<dbReference type="Pfam" id="PF22590">
    <property type="entry name" value="Cas3-like_C_2"/>
    <property type="match status" value="1"/>
</dbReference>
<dbReference type="SUPFAM" id="SSF52540">
    <property type="entry name" value="P-loop containing nucleoside triphosphate hydrolases"/>
    <property type="match status" value="1"/>
</dbReference>
<feature type="domain" description="Helicase ATP-binding" evidence="11">
    <location>
        <begin position="30"/>
        <end position="236"/>
    </location>
</feature>
<feature type="region of interest" description="Disordered" evidence="10">
    <location>
        <begin position="676"/>
        <end position="699"/>
    </location>
</feature>
<evidence type="ECO:0000256" key="6">
    <source>
        <dbReference type="ARBA" id="ARBA00022801"/>
    </source>
</evidence>
<dbReference type="InterPro" id="IPR001650">
    <property type="entry name" value="Helicase_C-like"/>
</dbReference>
<evidence type="ECO:0000259" key="12">
    <source>
        <dbReference type="PROSITE" id="PS51194"/>
    </source>
</evidence>
<dbReference type="InterPro" id="IPR011545">
    <property type="entry name" value="DEAD/DEAH_box_helicase_dom"/>
</dbReference>
<evidence type="ECO:0000256" key="9">
    <source>
        <dbReference type="ARBA" id="ARBA00023118"/>
    </source>
</evidence>
<keyword evidence="4" id="KW-0479">Metal-binding</keyword>
<gene>
    <name evidence="14" type="primary">cas3</name>
    <name evidence="14" type="ORF">ABSH63_02380</name>
</gene>
<evidence type="ECO:0000256" key="7">
    <source>
        <dbReference type="ARBA" id="ARBA00022806"/>
    </source>
</evidence>
<dbReference type="NCBIfam" id="TIGR01587">
    <property type="entry name" value="cas3_core"/>
    <property type="match status" value="1"/>
</dbReference>
<organism evidence="14 15">
    <name type="scientific">Sinimarinibacterium thermocellulolyticum</name>
    <dbReference type="NCBI Taxonomy" id="3170016"/>
    <lineage>
        <taxon>Bacteria</taxon>
        <taxon>Pseudomonadati</taxon>
        <taxon>Pseudomonadota</taxon>
        <taxon>Gammaproteobacteria</taxon>
        <taxon>Nevskiales</taxon>
        <taxon>Nevskiaceae</taxon>
        <taxon>Sinimarinibacterium</taxon>
    </lineage>
</organism>
<dbReference type="SMART" id="SM00487">
    <property type="entry name" value="DEXDc"/>
    <property type="match status" value="1"/>
</dbReference>
<dbReference type="InterPro" id="IPR006483">
    <property type="entry name" value="CRISPR-assoc_Cas3_HD"/>
</dbReference>
<dbReference type="Pfam" id="PF18019">
    <property type="entry name" value="Cas3_HD"/>
    <property type="match status" value="1"/>
</dbReference>
<keyword evidence="9" id="KW-0051">Antiviral defense</keyword>
<evidence type="ECO:0000256" key="1">
    <source>
        <dbReference type="ARBA" id="ARBA00006847"/>
    </source>
</evidence>
<evidence type="ECO:0000256" key="8">
    <source>
        <dbReference type="ARBA" id="ARBA00022840"/>
    </source>
</evidence>
<evidence type="ECO:0000256" key="2">
    <source>
        <dbReference type="ARBA" id="ARBA00009046"/>
    </source>
</evidence>
<evidence type="ECO:0000256" key="5">
    <source>
        <dbReference type="ARBA" id="ARBA00022741"/>
    </source>
</evidence>
<keyword evidence="6" id="KW-0378">Hydrolase</keyword>
<dbReference type="RefSeq" id="WP_352887108.1">
    <property type="nucleotide sequence ID" value="NZ_JBEPIJ010000002.1"/>
</dbReference>
<evidence type="ECO:0000256" key="3">
    <source>
        <dbReference type="ARBA" id="ARBA00022722"/>
    </source>
</evidence>
<keyword evidence="3" id="KW-0540">Nuclease</keyword>
<dbReference type="InterPro" id="IPR038257">
    <property type="entry name" value="CRISPR-assoc_Cas3_HD_sf"/>
</dbReference>